<evidence type="ECO:0000256" key="5">
    <source>
        <dbReference type="SAM" id="MobiDB-lite"/>
    </source>
</evidence>
<name>A0A917PQM4_9MICO</name>
<dbReference type="GO" id="GO:0004499">
    <property type="term" value="F:N,N-dimethylaniline monooxygenase activity"/>
    <property type="evidence" value="ECO:0007669"/>
    <property type="project" value="InterPro"/>
</dbReference>
<reference evidence="6" key="1">
    <citation type="journal article" date="2014" name="Int. J. Syst. Evol. Microbiol.">
        <title>Complete genome sequence of Corynebacterium casei LMG S-19264T (=DSM 44701T), isolated from a smear-ripened cheese.</title>
        <authorList>
            <consortium name="US DOE Joint Genome Institute (JGI-PGF)"/>
            <person name="Walter F."/>
            <person name="Albersmeier A."/>
            <person name="Kalinowski J."/>
            <person name="Ruckert C."/>
        </authorList>
    </citation>
    <scope>NUCLEOTIDE SEQUENCE</scope>
    <source>
        <strain evidence="6">CGMCC 1.8984</strain>
    </source>
</reference>
<dbReference type="Gene3D" id="3.50.50.60">
    <property type="entry name" value="FAD/NAD(P)-binding domain"/>
    <property type="match status" value="1"/>
</dbReference>
<protein>
    <recommendedName>
        <fullName evidence="8">FAD/NAD(P)-binding domain-containing protein</fullName>
    </recommendedName>
</protein>
<accession>A0A917PQM4</accession>
<organism evidence="6 7">
    <name type="scientific">Agromyces bauzanensis</name>
    <dbReference type="NCBI Taxonomy" id="1308924"/>
    <lineage>
        <taxon>Bacteria</taxon>
        <taxon>Bacillati</taxon>
        <taxon>Actinomycetota</taxon>
        <taxon>Actinomycetes</taxon>
        <taxon>Micrococcales</taxon>
        <taxon>Microbacteriaceae</taxon>
        <taxon>Agromyces</taxon>
    </lineage>
</organism>
<dbReference type="GO" id="GO:0050660">
    <property type="term" value="F:flavin adenine dinucleotide binding"/>
    <property type="evidence" value="ECO:0007669"/>
    <property type="project" value="InterPro"/>
</dbReference>
<feature type="region of interest" description="Disordered" evidence="5">
    <location>
        <begin position="285"/>
        <end position="336"/>
    </location>
</feature>
<evidence type="ECO:0000256" key="2">
    <source>
        <dbReference type="ARBA" id="ARBA00022630"/>
    </source>
</evidence>
<keyword evidence="7" id="KW-1185">Reference proteome</keyword>
<evidence type="ECO:0000256" key="3">
    <source>
        <dbReference type="ARBA" id="ARBA00022827"/>
    </source>
</evidence>
<evidence type="ECO:0000313" key="7">
    <source>
        <dbReference type="Proteomes" id="UP000636956"/>
    </source>
</evidence>
<dbReference type="InterPro" id="IPR036188">
    <property type="entry name" value="FAD/NAD-bd_sf"/>
</dbReference>
<proteinExistence type="inferred from homology"/>
<evidence type="ECO:0000256" key="4">
    <source>
        <dbReference type="ARBA" id="ARBA00023002"/>
    </source>
</evidence>
<dbReference type="GO" id="GO:0050661">
    <property type="term" value="F:NADP binding"/>
    <property type="evidence" value="ECO:0007669"/>
    <property type="project" value="InterPro"/>
</dbReference>
<dbReference type="Proteomes" id="UP000636956">
    <property type="component" value="Unassembled WGS sequence"/>
</dbReference>
<dbReference type="SUPFAM" id="SSF51905">
    <property type="entry name" value="FAD/NAD(P)-binding domain"/>
    <property type="match status" value="1"/>
</dbReference>
<dbReference type="AlphaFoldDB" id="A0A917PQM4"/>
<feature type="compositionally biased region" description="Basic residues" evidence="5">
    <location>
        <begin position="326"/>
        <end position="336"/>
    </location>
</feature>
<sequence length="336" mass="36308">MPEFARGLGASILQLHSSEYRNPGQLRPGPVIAVGVGNSGAEIALELSRTRPTILAGTPSGELPVRHGRTAARFVLPAMRFAGLHILTLGTPVGRTVLAKAGSKGTPLMRTRTADLEAAGVLRVARVTGTRDGKPVVTGGDVLDVANVIWCTGYRDDLRWMDVPAFDDEGRLVQRHGVVTAVPGLYVLGQEGMHSVMSATLPGAVSDAAFLARQMGASRRASEPKPRSLRPVATVVRRHLAPDISGRRDGRECRGRLFTAAPPALRGAVACRAYCDARPDVFTPTQHWSPSCRCPEPRNSWGSPRSRWPSSRRLPPRLRPLPDRRMPRRTSRSASP</sequence>
<keyword evidence="3" id="KW-0274">FAD</keyword>
<dbReference type="Pfam" id="PF00743">
    <property type="entry name" value="FMO-like"/>
    <property type="match status" value="1"/>
</dbReference>
<evidence type="ECO:0008006" key="8">
    <source>
        <dbReference type="Google" id="ProtNLM"/>
    </source>
</evidence>
<evidence type="ECO:0000256" key="1">
    <source>
        <dbReference type="ARBA" id="ARBA00010139"/>
    </source>
</evidence>
<feature type="compositionally biased region" description="Low complexity" evidence="5">
    <location>
        <begin position="297"/>
        <end position="313"/>
    </location>
</feature>
<dbReference type="InterPro" id="IPR020946">
    <property type="entry name" value="Flavin_mOase-like"/>
</dbReference>
<comment type="similarity">
    <text evidence="1">Belongs to the FAD-binding monooxygenase family.</text>
</comment>
<dbReference type="EMBL" id="BMMD01000017">
    <property type="protein sequence ID" value="GGJ87939.1"/>
    <property type="molecule type" value="Genomic_DNA"/>
</dbReference>
<gene>
    <name evidence="6" type="ORF">GCM10011372_28120</name>
</gene>
<keyword evidence="2" id="KW-0285">Flavoprotein</keyword>
<reference evidence="6" key="2">
    <citation type="submission" date="2020-09" db="EMBL/GenBank/DDBJ databases">
        <authorList>
            <person name="Sun Q."/>
            <person name="Zhou Y."/>
        </authorList>
    </citation>
    <scope>NUCLEOTIDE SEQUENCE</scope>
    <source>
        <strain evidence="6">CGMCC 1.8984</strain>
    </source>
</reference>
<comment type="caution">
    <text evidence="6">The sequence shown here is derived from an EMBL/GenBank/DDBJ whole genome shotgun (WGS) entry which is preliminary data.</text>
</comment>
<keyword evidence="4" id="KW-0560">Oxidoreductase</keyword>
<evidence type="ECO:0000313" key="6">
    <source>
        <dbReference type="EMBL" id="GGJ87939.1"/>
    </source>
</evidence>